<dbReference type="InterPro" id="IPR052177">
    <property type="entry name" value="Divisome_Glycosyl_Hydrolase"/>
</dbReference>
<dbReference type="AlphaFoldDB" id="A0AAE3GVQ9"/>
<proteinExistence type="predicted"/>
<organism evidence="3 4">
    <name type="scientific">Limnofasciculus baicalensis BBK-W-15</name>
    <dbReference type="NCBI Taxonomy" id="2699891"/>
    <lineage>
        <taxon>Bacteria</taxon>
        <taxon>Bacillati</taxon>
        <taxon>Cyanobacteriota</taxon>
        <taxon>Cyanophyceae</taxon>
        <taxon>Coleofasciculales</taxon>
        <taxon>Coleofasciculaceae</taxon>
        <taxon>Limnofasciculus</taxon>
        <taxon>Limnofasciculus baicalensis</taxon>
    </lineage>
</organism>
<dbReference type="RefSeq" id="WP_254013572.1">
    <property type="nucleotide sequence ID" value="NZ_JAMZMM010000244.1"/>
</dbReference>
<sequence length="494" mass="56028">MFNGFLPMKRCWRHLYRSSVAALWISSSLVSQVWLTQAAHAQTSNYCKFTQEAVSQKENLRLKALKGSVDADKDYKGILKQHATYLQQCRNRTWPQNQAVWLRLYPCDTRAGAIDDILDRIVNRGYNQVYVEVFFDGQVFLPSSDNPTVWPSALRSPGTERIDLLAQAIQKGHERGLQVYAWMFSMNFGYNYAQRPDRQGVLAINGRGETSLTYVDDRSQTFIDPYNNQAKSDYYQLVQAVLRRRPDGILFDYIRYPRGSGSDSVASNVKDLWIYSDASTQALYGRALNNQGLELIKRYISKGSIGNRDLEEVKKLYPTEETPLWQGRIPDASDSGATLNWQLWQLSVAHAAQGVLDFLAVASLPAQRAGIKAGAVFFPDGNQIVGQGGYDSRLQPWDHFSPMLEWHPMSYGVCGRTNCIEDLVRRVTDRASSETMVMPALAGTWGKSVSNRPSLEAQMEAIRTRIPGINGVSHFAFSWQEPQFDRDRKFCRLD</sequence>
<dbReference type="InterPro" id="IPR017853">
    <property type="entry name" value="GH"/>
</dbReference>
<keyword evidence="4" id="KW-1185">Reference proteome</keyword>
<keyword evidence="1" id="KW-0732">Signal</keyword>
<dbReference type="Pfam" id="PF02638">
    <property type="entry name" value="GHL10"/>
    <property type="match status" value="1"/>
</dbReference>
<accession>A0AAE3GVQ9</accession>
<gene>
    <name evidence="3" type="ORF">NJ959_20550</name>
</gene>
<evidence type="ECO:0000313" key="4">
    <source>
        <dbReference type="Proteomes" id="UP001204953"/>
    </source>
</evidence>
<evidence type="ECO:0000256" key="1">
    <source>
        <dbReference type="ARBA" id="ARBA00022729"/>
    </source>
</evidence>
<dbReference type="EMBL" id="JAMZMM010000244">
    <property type="protein sequence ID" value="MCP2730821.1"/>
    <property type="molecule type" value="Genomic_DNA"/>
</dbReference>
<dbReference type="Gene3D" id="3.20.20.80">
    <property type="entry name" value="Glycosidases"/>
    <property type="match status" value="1"/>
</dbReference>
<comment type="caution">
    <text evidence="3">The sequence shown here is derived from an EMBL/GenBank/DDBJ whole genome shotgun (WGS) entry which is preliminary data.</text>
</comment>
<protein>
    <submittedName>
        <fullName evidence="3">Family 10 glycosylhydrolase</fullName>
    </submittedName>
</protein>
<feature type="domain" description="Glycosyl hydrolase-like 10" evidence="2">
    <location>
        <begin position="118"/>
        <end position="265"/>
    </location>
</feature>
<dbReference type="PANTHER" id="PTHR43405:SF1">
    <property type="entry name" value="GLYCOSYL HYDROLASE DIGH"/>
    <property type="match status" value="1"/>
</dbReference>
<evidence type="ECO:0000259" key="2">
    <source>
        <dbReference type="Pfam" id="PF02638"/>
    </source>
</evidence>
<evidence type="ECO:0000313" key="3">
    <source>
        <dbReference type="EMBL" id="MCP2730821.1"/>
    </source>
</evidence>
<dbReference type="PANTHER" id="PTHR43405">
    <property type="entry name" value="GLYCOSYL HYDROLASE DIGH"/>
    <property type="match status" value="1"/>
</dbReference>
<dbReference type="Proteomes" id="UP001204953">
    <property type="component" value="Unassembled WGS sequence"/>
</dbReference>
<dbReference type="InterPro" id="IPR003790">
    <property type="entry name" value="GHL10"/>
</dbReference>
<dbReference type="SUPFAM" id="SSF51445">
    <property type="entry name" value="(Trans)glycosidases"/>
    <property type="match status" value="1"/>
</dbReference>
<reference evidence="3" key="1">
    <citation type="submission" date="2022-06" db="EMBL/GenBank/DDBJ databases">
        <title>New cyanobacteria of genus Symplocastrum in benthos of Lake Baikal.</title>
        <authorList>
            <person name="Sorokovikova E."/>
            <person name="Tikhonova I."/>
            <person name="Krasnopeev A."/>
            <person name="Evseev P."/>
            <person name="Gladkikh A."/>
            <person name="Belykh O."/>
        </authorList>
    </citation>
    <scope>NUCLEOTIDE SEQUENCE</scope>
    <source>
        <strain evidence="3">BBK-W-15</strain>
    </source>
</reference>
<name>A0AAE3GVQ9_9CYAN</name>